<name>U1WQI9_ANEAE</name>
<keyword evidence="1" id="KW-0812">Transmembrane</keyword>
<dbReference type="Proteomes" id="UP000016511">
    <property type="component" value="Unassembled WGS sequence"/>
</dbReference>
<protein>
    <submittedName>
        <fullName evidence="2">Uncharacterized protein</fullName>
    </submittedName>
</protein>
<proteinExistence type="predicted"/>
<gene>
    <name evidence="2" type="ORF">HMPREF0083_05889</name>
</gene>
<feature type="transmembrane region" description="Helical" evidence="1">
    <location>
        <begin position="17"/>
        <end position="36"/>
    </location>
</feature>
<comment type="caution">
    <text evidence="2">The sequence shown here is derived from an EMBL/GenBank/DDBJ whole genome shotgun (WGS) entry which is preliminary data.</text>
</comment>
<dbReference type="AlphaFoldDB" id="U1WQI9"/>
<organism evidence="2 3">
    <name type="scientific">Aneurinibacillus aneurinilyticus ATCC 12856</name>
    <dbReference type="NCBI Taxonomy" id="649747"/>
    <lineage>
        <taxon>Bacteria</taxon>
        <taxon>Bacillati</taxon>
        <taxon>Bacillota</taxon>
        <taxon>Bacilli</taxon>
        <taxon>Bacillales</taxon>
        <taxon>Paenibacillaceae</taxon>
        <taxon>Aneurinibacillus group</taxon>
        <taxon>Aneurinibacillus</taxon>
    </lineage>
</organism>
<sequence length="43" mass="5119">METYVPFLCKKKSSIELQLFIILYIYIYVIIFSVVYNNSLPDP</sequence>
<accession>U1WQI9</accession>
<keyword evidence="1" id="KW-0472">Membrane</keyword>
<keyword evidence="3" id="KW-1185">Reference proteome</keyword>
<evidence type="ECO:0000313" key="2">
    <source>
        <dbReference type="EMBL" id="ERI04885.1"/>
    </source>
</evidence>
<evidence type="ECO:0000313" key="3">
    <source>
        <dbReference type="Proteomes" id="UP000016511"/>
    </source>
</evidence>
<keyword evidence="1" id="KW-1133">Transmembrane helix</keyword>
<dbReference type="HOGENOM" id="CLU_3228908_0_0_9"/>
<evidence type="ECO:0000256" key="1">
    <source>
        <dbReference type="SAM" id="Phobius"/>
    </source>
</evidence>
<dbReference type="EMBL" id="AWSJ01000371">
    <property type="protein sequence ID" value="ERI04885.1"/>
    <property type="molecule type" value="Genomic_DNA"/>
</dbReference>
<reference evidence="2 3" key="1">
    <citation type="submission" date="2013-08" db="EMBL/GenBank/DDBJ databases">
        <authorList>
            <person name="Weinstock G."/>
            <person name="Sodergren E."/>
            <person name="Wylie T."/>
            <person name="Fulton L."/>
            <person name="Fulton R."/>
            <person name="Fronick C."/>
            <person name="O'Laughlin M."/>
            <person name="Godfrey J."/>
            <person name="Miner T."/>
            <person name="Herter B."/>
            <person name="Appelbaum E."/>
            <person name="Cordes M."/>
            <person name="Lek S."/>
            <person name="Wollam A."/>
            <person name="Pepin K.H."/>
            <person name="Palsikar V.B."/>
            <person name="Mitreva M."/>
            <person name="Wilson R.K."/>
        </authorList>
    </citation>
    <scope>NUCLEOTIDE SEQUENCE [LARGE SCALE GENOMIC DNA]</scope>
    <source>
        <strain evidence="2 3">ATCC 12856</strain>
    </source>
</reference>